<evidence type="ECO:0000313" key="2">
    <source>
        <dbReference type="Proteomes" id="UP000543554"/>
    </source>
</evidence>
<name>A0AA40S7H5_9HYPH</name>
<dbReference type="RefSeq" id="WP_182556739.1">
    <property type="nucleotide sequence ID" value="NZ_BPRF01000011.1"/>
</dbReference>
<dbReference type="EMBL" id="JACJIB010000012">
    <property type="protein sequence ID" value="MBA8915998.1"/>
    <property type="molecule type" value="Genomic_DNA"/>
</dbReference>
<reference evidence="1 2" key="1">
    <citation type="submission" date="2020-08" db="EMBL/GenBank/DDBJ databases">
        <title>Genomic Encyclopedia of Type Strains, Phase IV (KMG-IV): sequencing the most valuable type-strain genomes for metagenomic binning, comparative biology and taxonomic classification.</title>
        <authorList>
            <person name="Goeker M."/>
        </authorList>
    </citation>
    <scope>NUCLEOTIDE SEQUENCE [LARGE SCALE GENOMIC DNA]</scope>
    <source>
        <strain evidence="1 2">DSM 11490</strain>
    </source>
</reference>
<organism evidence="1 2">
    <name type="scientific">Methylorubrum thiocyanatum</name>
    <dbReference type="NCBI Taxonomy" id="47958"/>
    <lineage>
        <taxon>Bacteria</taxon>
        <taxon>Pseudomonadati</taxon>
        <taxon>Pseudomonadota</taxon>
        <taxon>Alphaproteobacteria</taxon>
        <taxon>Hyphomicrobiales</taxon>
        <taxon>Methylobacteriaceae</taxon>
        <taxon>Methylorubrum</taxon>
    </lineage>
</organism>
<evidence type="ECO:0000313" key="1">
    <source>
        <dbReference type="EMBL" id="MBA8915998.1"/>
    </source>
</evidence>
<keyword evidence="2" id="KW-1185">Reference proteome</keyword>
<comment type="caution">
    <text evidence="1">The sequence shown here is derived from an EMBL/GenBank/DDBJ whole genome shotgun (WGS) entry which is preliminary data.</text>
</comment>
<gene>
    <name evidence="1" type="ORF">HNR51_005115</name>
</gene>
<sequence>MSLHIASVTAALIVTALGLSLLTSAAHMPRQMSSVALPPALSVHLAG</sequence>
<protein>
    <submittedName>
        <fullName evidence="1">Uncharacterized protein</fullName>
    </submittedName>
</protein>
<proteinExistence type="predicted"/>
<dbReference type="Proteomes" id="UP000543554">
    <property type="component" value="Unassembled WGS sequence"/>
</dbReference>
<accession>A0AA40S7H5</accession>
<dbReference type="AlphaFoldDB" id="A0AA40S7H5"/>